<evidence type="ECO:0000313" key="2">
    <source>
        <dbReference type="Proteomes" id="UP001164539"/>
    </source>
</evidence>
<accession>A0ACC1XPJ2</accession>
<organism evidence="1 2">
    <name type="scientific">Melia azedarach</name>
    <name type="common">Chinaberry tree</name>
    <dbReference type="NCBI Taxonomy" id="155640"/>
    <lineage>
        <taxon>Eukaryota</taxon>
        <taxon>Viridiplantae</taxon>
        <taxon>Streptophyta</taxon>
        <taxon>Embryophyta</taxon>
        <taxon>Tracheophyta</taxon>
        <taxon>Spermatophyta</taxon>
        <taxon>Magnoliopsida</taxon>
        <taxon>eudicotyledons</taxon>
        <taxon>Gunneridae</taxon>
        <taxon>Pentapetalae</taxon>
        <taxon>rosids</taxon>
        <taxon>malvids</taxon>
        <taxon>Sapindales</taxon>
        <taxon>Meliaceae</taxon>
        <taxon>Melia</taxon>
    </lineage>
</organism>
<dbReference type="EMBL" id="CM051401">
    <property type="protein sequence ID" value="KAJ4713135.1"/>
    <property type="molecule type" value="Genomic_DNA"/>
</dbReference>
<comment type="caution">
    <text evidence="1">The sequence shown here is derived from an EMBL/GenBank/DDBJ whole genome shotgun (WGS) entry which is preliminary data.</text>
</comment>
<gene>
    <name evidence="1" type="ORF">OWV82_015270</name>
</gene>
<protein>
    <submittedName>
        <fullName evidence="1">Ribonuclease H-like domain containing protein</fullName>
    </submittedName>
</protein>
<reference evidence="1 2" key="1">
    <citation type="journal article" date="2023" name="Science">
        <title>Complex scaffold remodeling in plant triterpene biosynthesis.</title>
        <authorList>
            <person name="De La Pena R."/>
            <person name="Hodgson H."/>
            <person name="Liu J.C."/>
            <person name="Stephenson M.J."/>
            <person name="Martin A.C."/>
            <person name="Owen C."/>
            <person name="Harkess A."/>
            <person name="Leebens-Mack J."/>
            <person name="Jimenez L.E."/>
            <person name="Osbourn A."/>
            <person name="Sattely E.S."/>
        </authorList>
    </citation>
    <scope>NUCLEOTIDE SEQUENCE [LARGE SCALE GENOMIC DNA]</scope>
    <source>
        <strain evidence="2">cv. JPN11</strain>
        <tissue evidence="1">Leaf</tissue>
    </source>
</reference>
<evidence type="ECO:0000313" key="1">
    <source>
        <dbReference type="EMBL" id="KAJ4713135.1"/>
    </source>
</evidence>
<name>A0ACC1XPJ2_MELAZ</name>
<sequence length="130" mass="14897">MQFGKRGYLPCISGLSLCQAVEFEKWVVICWAIWFSRNHSIHNKDQQNPKDTLTKVENTWLSFQSVAEIYSINRGKDEAKITPKWQPPCQGRYQINVDVAIDEKAGLTGIGILMLKGKLWQPQSAELLFQ</sequence>
<dbReference type="Proteomes" id="UP001164539">
    <property type="component" value="Chromosome 8"/>
</dbReference>
<proteinExistence type="predicted"/>
<keyword evidence="2" id="KW-1185">Reference proteome</keyword>